<reference evidence="1" key="2">
    <citation type="journal article" date="2015" name="Fish Shellfish Immunol.">
        <title>Early steps in the European eel (Anguilla anguilla)-Vibrio vulnificus interaction in the gills: Role of the RtxA13 toxin.</title>
        <authorList>
            <person name="Callol A."/>
            <person name="Pajuelo D."/>
            <person name="Ebbesson L."/>
            <person name="Teles M."/>
            <person name="MacKenzie S."/>
            <person name="Amaro C."/>
        </authorList>
    </citation>
    <scope>NUCLEOTIDE SEQUENCE</scope>
</reference>
<sequence length="103" mass="11295">MNPFVVFMGEESRICWKLPDLWLPVEDRPSDPASVLQPINVSAAYWRGVGCANEPIATAPQNARMSGCSNTVKYSDGQTIRPSSAFNTSGCTNNRTNELKNTD</sequence>
<name>A0A0E9URI2_ANGAN</name>
<organism evidence="1">
    <name type="scientific">Anguilla anguilla</name>
    <name type="common">European freshwater eel</name>
    <name type="synonym">Muraena anguilla</name>
    <dbReference type="NCBI Taxonomy" id="7936"/>
    <lineage>
        <taxon>Eukaryota</taxon>
        <taxon>Metazoa</taxon>
        <taxon>Chordata</taxon>
        <taxon>Craniata</taxon>
        <taxon>Vertebrata</taxon>
        <taxon>Euteleostomi</taxon>
        <taxon>Actinopterygii</taxon>
        <taxon>Neopterygii</taxon>
        <taxon>Teleostei</taxon>
        <taxon>Anguilliformes</taxon>
        <taxon>Anguillidae</taxon>
        <taxon>Anguilla</taxon>
    </lineage>
</organism>
<evidence type="ECO:0000313" key="1">
    <source>
        <dbReference type="EMBL" id="JAH67795.1"/>
    </source>
</evidence>
<reference evidence="1" key="1">
    <citation type="submission" date="2014-11" db="EMBL/GenBank/DDBJ databases">
        <authorList>
            <person name="Amaro Gonzalez C."/>
        </authorList>
    </citation>
    <scope>NUCLEOTIDE SEQUENCE</scope>
</reference>
<dbReference type="AlphaFoldDB" id="A0A0E9URI2"/>
<accession>A0A0E9URI2</accession>
<proteinExistence type="predicted"/>
<dbReference type="EMBL" id="GBXM01040782">
    <property type="protein sequence ID" value="JAH67795.1"/>
    <property type="molecule type" value="Transcribed_RNA"/>
</dbReference>
<protein>
    <submittedName>
        <fullName evidence="1">Uncharacterized protein</fullName>
    </submittedName>
</protein>